<proteinExistence type="predicted"/>
<sequence length="156" mass="17906">MRLLNPIFLVAYVLPLACAMPVVDRERTFRGNGDISIKESNILAGLRRIYITYGRLTSIIEDDNNFTDFVFHEGVTVNLFRGTNFRGNPPVKYLFKTIIQPNEWQSNLRGLYWVVASCENNICTLRGIVRKGNISMEYTVFNEVNEGLPSLSYPEY</sequence>
<feature type="signal peptide" evidence="1">
    <location>
        <begin position="1"/>
        <end position="19"/>
    </location>
</feature>
<evidence type="ECO:0000313" key="2">
    <source>
        <dbReference type="EMBL" id="SUZ08792.1"/>
    </source>
</evidence>
<organism evidence="2">
    <name type="scientific">Blumeria graminis f. sp. tritici 96224</name>
    <dbReference type="NCBI Taxonomy" id="1268274"/>
    <lineage>
        <taxon>Eukaryota</taxon>
        <taxon>Fungi</taxon>
        <taxon>Dikarya</taxon>
        <taxon>Ascomycota</taxon>
        <taxon>Pezizomycotina</taxon>
        <taxon>Leotiomycetes</taxon>
        <taxon>Erysiphales</taxon>
        <taxon>Erysiphaceae</taxon>
        <taxon>Blumeria</taxon>
    </lineage>
</organism>
<evidence type="ECO:0000256" key="1">
    <source>
        <dbReference type="SAM" id="SignalP"/>
    </source>
</evidence>
<feature type="non-terminal residue" evidence="2">
    <location>
        <position position="156"/>
    </location>
</feature>
<feature type="chain" id="PRO_5016987842" evidence="1">
    <location>
        <begin position="20"/>
        <end position="156"/>
    </location>
</feature>
<name>A0A381L5N4_BLUGR</name>
<dbReference type="EMBL" id="UIGY01000028">
    <property type="protein sequence ID" value="SUZ08792.1"/>
    <property type="molecule type" value="Genomic_DNA"/>
</dbReference>
<protein>
    <submittedName>
        <fullName evidence="2">BgtAcSP-30305</fullName>
    </submittedName>
</protein>
<accession>A0A381L5N4</accession>
<keyword evidence="1" id="KW-0732">Signal</keyword>
<dbReference type="AlphaFoldDB" id="A0A381L5N4"/>
<reference evidence="2" key="1">
    <citation type="submission" date="2018-07" db="EMBL/GenBank/DDBJ databases">
        <authorList>
            <person name="Quirk P.G."/>
            <person name="Krulwich T.A."/>
        </authorList>
    </citation>
    <scope>NUCLEOTIDE SEQUENCE</scope>
    <source>
        <strain evidence="2">96224</strain>
    </source>
</reference>
<gene>
    <name evidence="2" type="ORF">BGT96224V2_LOCUS1950</name>
</gene>